<evidence type="ECO:0000256" key="5">
    <source>
        <dbReference type="SAM" id="Phobius"/>
    </source>
</evidence>
<evidence type="ECO:0000313" key="8">
    <source>
        <dbReference type="Proteomes" id="UP000046373"/>
    </source>
</evidence>
<keyword evidence="1 4" id="KW-0349">Heme</keyword>
<gene>
    <name evidence="7" type="ORF">MPLDJ20_150029</name>
</gene>
<keyword evidence="3 4" id="KW-0408">Iron</keyword>
<dbReference type="AlphaFoldDB" id="A0A090EM57"/>
<reference evidence="7 8" key="1">
    <citation type="submission" date="2014-08" db="EMBL/GenBank/DDBJ databases">
        <authorList>
            <person name="Moulin Lionel"/>
        </authorList>
    </citation>
    <scope>NUCLEOTIDE SEQUENCE [LARGE SCALE GENOMIC DNA]</scope>
</reference>
<keyword evidence="2 4" id="KW-0479">Metal-binding</keyword>
<dbReference type="SUPFAM" id="SSF46626">
    <property type="entry name" value="Cytochrome c"/>
    <property type="match status" value="1"/>
</dbReference>
<protein>
    <recommendedName>
        <fullName evidence="6">Cytochrome c domain-containing protein</fullName>
    </recommendedName>
</protein>
<evidence type="ECO:0000256" key="3">
    <source>
        <dbReference type="ARBA" id="ARBA00023004"/>
    </source>
</evidence>
<keyword evidence="5" id="KW-1133">Transmembrane helix</keyword>
<dbReference type="GO" id="GO:0020037">
    <property type="term" value="F:heme binding"/>
    <property type="evidence" value="ECO:0007669"/>
    <property type="project" value="InterPro"/>
</dbReference>
<dbReference type="Gene3D" id="1.10.760.10">
    <property type="entry name" value="Cytochrome c-like domain"/>
    <property type="match status" value="1"/>
</dbReference>
<evidence type="ECO:0000259" key="6">
    <source>
        <dbReference type="PROSITE" id="PS51007"/>
    </source>
</evidence>
<dbReference type="GeneID" id="31889338"/>
<proteinExistence type="predicted"/>
<evidence type="ECO:0000256" key="2">
    <source>
        <dbReference type="ARBA" id="ARBA00022723"/>
    </source>
</evidence>
<name>A0A090EM57_MESPL</name>
<dbReference type="InterPro" id="IPR009056">
    <property type="entry name" value="Cyt_c-like_dom"/>
</dbReference>
<dbReference type="GO" id="GO:0046872">
    <property type="term" value="F:metal ion binding"/>
    <property type="evidence" value="ECO:0007669"/>
    <property type="project" value="UniProtKB-KW"/>
</dbReference>
<evidence type="ECO:0000256" key="1">
    <source>
        <dbReference type="ARBA" id="ARBA00022617"/>
    </source>
</evidence>
<keyword evidence="5" id="KW-0812">Transmembrane</keyword>
<dbReference type="Proteomes" id="UP000046373">
    <property type="component" value="Unassembled WGS sequence"/>
</dbReference>
<accession>A0A090EM57</accession>
<dbReference type="PROSITE" id="PS51007">
    <property type="entry name" value="CYTC"/>
    <property type="match status" value="1"/>
</dbReference>
<feature type="domain" description="Cytochrome c" evidence="6">
    <location>
        <begin position="40"/>
        <end position="138"/>
    </location>
</feature>
<keyword evidence="5" id="KW-0472">Membrane</keyword>
<dbReference type="InterPro" id="IPR036909">
    <property type="entry name" value="Cyt_c-like_dom_sf"/>
</dbReference>
<dbReference type="GO" id="GO:0009055">
    <property type="term" value="F:electron transfer activity"/>
    <property type="evidence" value="ECO:0007669"/>
    <property type="project" value="InterPro"/>
</dbReference>
<evidence type="ECO:0000313" key="7">
    <source>
        <dbReference type="EMBL" id="CDX32082.1"/>
    </source>
</evidence>
<dbReference type="EMBL" id="CCNB01000007">
    <property type="protein sequence ID" value="CDX32082.1"/>
    <property type="molecule type" value="Genomic_DNA"/>
</dbReference>
<feature type="transmembrane region" description="Helical" evidence="5">
    <location>
        <begin position="6"/>
        <end position="30"/>
    </location>
</feature>
<sequence>MHSDLARLLGGIIVGVVLLAIAIAAAGLWIDRRERVRHESDVATGGVGARAVPIMTANGCSGCHTIPGVPGAQGQVGPRLDGSLAGRVYIGGVLANNPENLIRWIRSAREINPHTAMPSTRITEQQARDIAAYLYALR</sequence>
<dbReference type="Pfam" id="PF00034">
    <property type="entry name" value="Cytochrom_C"/>
    <property type="match status" value="1"/>
</dbReference>
<organism evidence="7 8">
    <name type="scientific">Mesorhizobium plurifarium</name>
    <dbReference type="NCBI Taxonomy" id="69974"/>
    <lineage>
        <taxon>Bacteria</taxon>
        <taxon>Pseudomonadati</taxon>
        <taxon>Pseudomonadota</taxon>
        <taxon>Alphaproteobacteria</taxon>
        <taxon>Hyphomicrobiales</taxon>
        <taxon>Phyllobacteriaceae</taxon>
        <taxon>Mesorhizobium</taxon>
    </lineage>
</organism>
<evidence type="ECO:0000256" key="4">
    <source>
        <dbReference type="PROSITE-ProRule" id="PRU00433"/>
    </source>
</evidence>